<dbReference type="AlphaFoldDB" id="A0A062XLX2"/>
<dbReference type="Proteomes" id="UP000027284">
    <property type="component" value="Unassembled WGS sequence"/>
</dbReference>
<evidence type="ECO:0000313" key="2">
    <source>
        <dbReference type="EMBL" id="HEQ88441.1"/>
    </source>
</evidence>
<dbReference type="EMBL" id="JMFG01000020">
    <property type="protein sequence ID" value="KDA53552.1"/>
    <property type="molecule type" value="Genomic_DNA"/>
</dbReference>
<feature type="signal peptide" evidence="1">
    <location>
        <begin position="1"/>
        <end position="19"/>
    </location>
</feature>
<accession>A0A062XLX2</accession>
<dbReference type="Gene3D" id="2.40.160.20">
    <property type="match status" value="1"/>
</dbReference>
<protein>
    <recommendedName>
        <fullName evidence="5">Outer membrane protein beta-barrel domain-containing protein</fullName>
    </recommendedName>
</protein>
<proteinExistence type="predicted"/>
<evidence type="ECO:0000256" key="1">
    <source>
        <dbReference type="SAM" id="SignalP"/>
    </source>
</evidence>
<evidence type="ECO:0000313" key="4">
    <source>
        <dbReference type="Proteomes" id="UP000027284"/>
    </source>
</evidence>
<reference evidence="3 4" key="1">
    <citation type="submission" date="2014-04" db="EMBL/GenBank/DDBJ databases">
        <title>The Genome Sequence of Thermoanaerobaculum aquaticum MP-01, The First Cultivated Group 23 Acidobacterium.</title>
        <authorList>
            <person name="Stamps B.W."/>
            <person name="Losey N.A."/>
            <person name="Lawson P.A."/>
            <person name="Stevenson B.S."/>
        </authorList>
    </citation>
    <scope>NUCLEOTIDE SEQUENCE [LARGE SCALE GENOMIC DNA]</scope>
    <source>
        <strain evidence="3 4">MP-01</strain>
    </source>
</reference>
<dbReference type="RefSeq" id="WP_038049381.1">
    <property type="nucleotide sequence ID" value="NZ_JMFG01000020.1"/>
</dbReference>
<dbReference type="STRING" id="1312852.EG19_04945"/>
<dbReference type="EMBL" id="DSHW01000254">
    <property type="protein sequence ID" value="HEQ88441.1"/>
    <property type="molecule type" value="Genomic_DNA"/>
</dbReference>
<dbReference type="SUPFAM" id="SSF56925">
    <property type="entry name" value="OMPA-like"/>
    <property type="match status" value="1"/>
</dbReference>
<dbReference type="InterPro" id="IPR011250">
    <property type="entry name" value="OMP/PagP_B-barrel"/>
</dbReference>
<comment type="caution">
    <text evidence="3">The sequence shown here is derived from an EMBL/GenBank/DDBJ whole genome shotgun (WGS) entry which is preliminary data.</text>
</comment>
<feature type="chain" id="PRO_5035983727" description="Outer membrane protein beta-barrel domain-containing protein" evidence="1">
    <location>
        <begin position="20"/>
        <end position="224"/>
    </location>
</feature>
<reference evidence="2" key="2">
    <citation type="journal article" date="2020" name="mSystems">
        <title>Genome- and Community-Level Interaction Insights into Carbon Utilization and Element Cycling Functions of Hydrothermarchaeota in Hydrothermal Sediment.</title>
        <authorList>
            <person name="Zhou Z."/>
            <person name="Liu Y."/>
            <person name="Xu W."/>
            <person name="Pan J."/>
            <person name="Luo Z.H."/>
            <person name="Li M."/>
        </authorList>
    </citation>
    <scope>NUCLEOTIDE SEQUENCE [LARGE SCALE GENOMIC DNA]</scope>
    <source>
        <strain evidence="2">SpSt-186</strain>
    </source>
</reference>
<keyword evidence="1" id="KW-0732">Signal</keyword>
<name>A0A062XLX2_9BACT</name>
<sequence>MRFRLVLVSTLTLASTLAAQTPRVELVPSIGYGWGGQIRVEERAFQFKDLDVDVSSGGSYGLVLDVPLGASLAGELLVLRQDTQLKDNQALFGEVPGGFIEPDSKHILDVELTTAQAGLLWVAKHGPTRWHLVAGLGVTHFNFLLPIPSDTVMSYSVGGGLQWELSEHLGFRLEGRYFAANTDESLRSTYTFANPDCRAPCSYTFAYKDWFTQTWFTAGLAIRF</sequence>
<evidence type="ECO:0008006" key="5">
    <source>
        <dbReference type="Google" id="ProtNLM"/>
    </source>
</evidence>
<organism evidence="3 4">
    <name type="scientific">Thermoanaerobaculum aquaticum</name>
    <dbReference type="NCBI Taxonomy" id="1312852"/>
    <lineage>
        <taxon>Bacteria</taxon>
        <taxon>Pseudomonadati</taxon>
        <taxon>Acidobacteriota</taxon>
        <taxon>Thermoanaerobaculia</taxon>
        <taxon>Thermoanaerobaculales</taxon>
        <taxon>Thermoanaerobaculaceae</taxon>
        <taxon>Thermoanaerobaculum</taxon>
    </lineage>
</organism>
<evidence type="ECO:0000313" key="3">
    <source>
        <dbReference type="EMBL" id="KDA53552.1"/>
    </source>
</evidence>
<gene>
    <name evidence="3" type="ORF">EG19_04945</name>
    <name evidence="2" type="ORF">ENP06_03410</name>
</gene>
<keyword evidence="4" id="KW-1185">Reference proteome</keyword>